<gene>
    <name evidence="1" type="ORF">LKD75_11375</name>
</gene>
<dbReference type="RefSeq" id="WP_227733486.1">
    <property type="nucleotide sequence ID" value="NZ_JAJEPV010000026.1"/>
</dbReference>
<proteinExistence type="predicted"/>
<dbReference type="EMBL" id="JAJEPV010000026">
    <property type="protein sequence ID" value="MCC2120174.1"/>
    <property type="molecule type" value="Genomic_DNA"/>
</dbReference>
<comment type="caution">
    <text evidence="1">The sequence shown here is derived from an EMBL/GenBank/DDBJ whole genome shotgun (WGS) entry which is preliminary data.</text>
</comment>
<accession>A0AAE3A2J7</accession>
<organism evidence="1 2">
    <name type="scientific">Waltera acetigignens</name>
    <dbReference type="NCBI Taxonomy" id="2981769"/>
    <lineage>
        <taxon>Bacteria</taxon>
        <taxon>Bacillati</taxon>
        <taxon>Bacillota</taxon>
        <taxon>Clostridia</taxon>
        <taxon>Lachnospirales</taxon>
        <taxon>Lachnospiraceae</taxon>
        <taxon>Waltera</taxon>
    </lineage>
</organism>
<protein>
    <submittedName>
        <fullName evidence="1">Uncharacterized protein</fullName>
    </submittedName>
</protein>
<keyword evidence="2" id="KW-1185">Reference proteome</keyword>
<dbReference type="AlphaFoldDB" id="A0AAE3A2J7"/>
<reference evidence="1 2" key="1">
    <citation type="submission" date="2021-10" db="EMBL/GenBank/DDBJ databases">
        <title>Anaerobic single-cell dispensing facilitates the cultivation of human gut bacteria.</title>
        <authorList>
            <person name="Afrizal A."/>
        </authorList>
    </citation>
    <scope>NUCLEOTIDE SEQUENCE [LARGE SCALE GENOMIC DNA]</scope>
    <source>
        <strain evidence="1 2">CLA-AA-H273</strain>
    </source>
</reference>
<name>A0AAE3A2J7_9FIRM</name>
<dbReference type="Proteomes" id="UP001197795">
    <property type="component" value="Unassembled WGS sequence"/>
</dbReference>
<evidence type="ECO:0000313" key="1">
    <source>
        <dbReference type="EMBL" id="MCC2120174.1"/>
    </source>
</evidence>
<sequence length="167" mass="19723">MVAEKMIHPTIQGFDVNFHYSFENEYAELISYEPFEGKFVVIPKKCTQKIRVRIPEYWEKTKLQIFSEGAEILFKIEGNYVVIQNAEAGQEIQFKYPLESYITEENVYRNINSIPCFQFKVRVEWKGNTVIRLLDHCSENPKMIYKHVSNDYIYGGKPLKVSGHINW</sequence>
<evidence type="ECO:0000313" key="2">
    <source>
        <dbReference type="Proteomes" id="UP001197795"/>
    </source>
</evidence>